<evidence type="ECO:0000313" key="1">
    <source>
        <dbReference type="EMBL" id="KOG89118.1"/>
    </source>
</evidence>
<evidence type="ECO:0000313" key="2">
    <source>
        <dbReference type="Proteomes" id="UP000037020"/>
    </source>
</evidence>
<sequence>MTTPRTGPADALPNGIVDAHHHVWDLTVRDQDWIAGDRMAPLRRNFAAADLRPEAAA</sequence>
<keyword evidence="2" id="KW-1185">Reference proteome</keyword>
<dbReference type="Gene3D" id="3.20.20.140">
    <property type="entry name" value="Metal-dependent hydrolases"/>
    <property type="match status" value="1"/>
</dbReference>
<dbReference type="InterPro" id="IPR032466">
    <property type="entry name" value="Metal_Hydrolase"/>
</dbReference>
<feature type="non-terminal residue" evidence="1">
    <location>
        <position position="57"/>
    </location>
</feature>
<reference evidence="1 2" key="1">
    <citation type="submission" date="2015-07" db="EMBL/GenBank/DDBJ databases">
        <authorList>
            <person name="Ju K.-S."/>
            <person name="Doroghazi J.R."/>
            <person name="Metcalf W.W."/>
        </authorList>
    </citation>
    <scope>NUCLEOTIDE SEQUENCE [LARGE SCALE GENOMIC DNA]</scope>
    <source>
        <strain evidence="1 2">NRRL B-3589</strain>
    </source>
</reference>
<proteinExistence type="predicted"/>
<protein>
    <submittedName>
        <fullName evidence="1">Amidohydrolase</fullName>
    </submittedName>
</protein>
<dbReference type="SUPFAM" id="SSF51556">
    <property type="entry name" value="Metallo-dependent hydrolases"/>
    <property type="match status" value="1"/>
</dbReference>
<dbReference type="EMBL" id="LGUT01001350">
    <property type="protein sequence ID" value="KOG89118.1"/>
    <property type="molecule type" value="Genomic_DNA"/>
</dbReference>
<name>A0ABR5J6R4_9ACTN</name>
<accession>A0ABR5J6R4</accession>
<organism evidence="1 2">
    <name type="scientific">Streptomyces varsoviensis</name>
    <dbReference type="NCBI Taxonomy" id="67373"/>
    <lineage>
        <taxon>Bacteria</taxon>
        <taxon>Bacillati</taxon>
        <taxon>Actinomycetota</taxon>
        <taxon>Actinomycetes</taxon>
        <taxon>Kitasatosporales</taxon>
        <taxon>Streptomycetaceae</taxon>
        <taxon>Streptomyces</taxon>
    </lineage>
</organism>
<dbReference type="Proteomes" id="UP000037020">
    <property type="component" value="Unassembled WGS sequence"/>
</dbReference>
<gene>
    <name evidence="1" type="ORF">ADK38_16045</name>
</gene>
<comment type="caution">
    <text evidence="1">The sequence shown here is derived from an EMBL/GenBank/DDBJ whole genome shotgun (WGS) entry which is preliminary data.</text>
</comment>